<dbReference type="InterPro" id="IPR057466">
    <property type="entry name" value="CFAP46_TPR"/>
</dbReference>
<dbReference type="AlphaFoldDB" id="B3S8Y9"/>
<dbReference type="InterPro" id="IPR039586">
    <property type="entry name" value="CFAP46"/>
</dbReference>
<dbReference type="GO" id="GO:0060294">
    <property type="term" value="P:cilium movement involved in cell motility"/>
    <property type="evidence" value="ECO:0007669"/>
    <property type="project" value="InterPro"/>
</dbReference>
<dbReference type="OrthoDB" id="68437at2759"/>
<dbReference type="CTD" id="6758007"/>
<organism evidence="1 2">
    <name type="scientific">Trichoplax adhaerens</name>
    <name type="common">Trichoplax reptans</name>
    <dbReference type="NCBI Taxonomy" id="10228"/>
    <lineage>
        <taxon>Eukaryota</taxon>
        <taxon>Metazoa</taxon>
        <taxon>Placozoa</taxon>
        <taxon>Uniplacotomia</taxon>
        <taxon>Trichoplacea</taxon>
        <taxon>Trichoplacidae</taxon>
        <taxon>Trichoplax</taxon>
    </lineage>
</organism>
<gene>
    <name evidence="1" type="ORF">TRIADDRAFT_60792</name>
</gene>
<reference evidence="1 2" key="1">
    <citation type="journal article" date="2008" name="Nature">
        <title>The Trichoplax genome and the nature of placozoans.</title>
        <authorList>
            <person name="Srivastava M."/>
            <person name="Begovic E."/>
            <person name="Chapman J."/>
            <person name="Putnam N.H."/>
            <person name="Hellsten U."/>
            <person name="Kawashima T."/>
            <person name="Kuo A."/>
            <person name="Mitros T."/>
            <person name="Salamov A."/>
            <person name="Carpenter M.L."/>
            <person name="Signorovitch A.Y."/>
            <person name="Moreno M.A."/>
            <person name="Kamm K."/>
            <person name="Grimwood J."/>
            <person name="Schmutz J."/>
            <person name="Shapiro H."/>
            <person name="Grigoriev I.V."/>
            <person name="Buss L.W."/>
            <person name="Schierwater B."/>
            <person name="Dellaporta S.L."/>
            <person name="Rokhsar D.S."/>
        </authorList>
    </citation>
    <scope>NUCLEOTIDE SEQUENCE [LARGE SCALE GENOMIC DNA]</scope>
    <source>
        <strain evidence="1 2">Grell-BS-1999</strain>
    </source>
</reference>
<dbReference type="HOGENOM" id="CLU_519098_0_0_1"/>
<dbReference type="PANTHER" id="PTHR15977:SF15">
    <property type="entry name" value="CILIA- AND FLAGELLA-ASSOCIATED PROTEIN 46"/>
    <property type="match status" value="1"/>
</dbReference>
<dbReference type="RefSeq" id="XP_002116795.1">
    <property type="nucleotide sequence ID" value="XM_002116759.1"/>
</dbReference>
<dbReference type="Pfam" id="PF25439">
    <property type="entry name" value="TPR_CFAP46_N"/>
    <property type="match status" value="1"/>
</dbReference>
<dbReference type="eggNOG" id="ENOG502QS2Z">
    <property type="taxonomic scope" value="Eukaryota"/>
</dbReference>
<dbReference type="PANTHER" id="PTHR15977">
    <property type="entry name" value="CILIA- AND FLAGELLA-ASSOCIATED PROTEIN 46"/>
    <property type="match status" value="1"/>
</dbReference>
<sequence>MDNKIRIILGALNQENDKVLLNEVYQLLKYGVEVRDDSVDAIQASWYVLTAEVAFERGYRALAKDCLEMFFRKSPPEDQFLGRGYLCQAQLNAPVSKKDTENLEVAVSYITRAINFARKTTRYHFLVYNASVIYWKFCRPFLTAGHRHHLSKSLHNIVKALDDIDDKDYEWRTKLLIALIECHIDAGRREDAINVAQVAASFTKSHIPDTFKDIFELQIVHRLADPQKLVKDAKLAINLNILYRMKRLRLTFEGKEVPQAGKTPVEQVDIDLGRLIKRILREEDSSAPSGRKSVTPGGSLTQEEQIKFLLELAVEQKSRIVQTLLLLSIDKDYGLNGGMSLKSERTEILKTLINNSGLNITQEDIIFLKPDENGMKYIADKLHIQLRAHEVELAMTIDNMKPQCDDCTLVSYGMVALPKFSSMPYFFTSNVRDLHQYSSEQFPFISKDLITSDKCFMCLQLADVLHQQYSFSIPDNLSTFTIVSGDYNIIDVRNVLPICKHAYETTIARHDVIDNNFYWNIYKNM</sequence>
<proteinExistence type="predicted"/>
<dbReference type="KEGG" id="tad:TRIADDRAFT_60792"/>
<dbReference type="Proteomes" id="UP000009022">
    <property type="component" value="Unassembled WGS sequence"/>
</dbReference>
<dbReference type="GO" id="GO:0035082">
    <property type="term" value="P:axoneme assembly"/>
    <property type="evidence" value="ECO:0007669"/>
    <property type="project" value="InterPro"/>
</dbReference>
<keyword evidence="2" id="KW-1185">Reference proteome</keyword>
<dbReference type="InParanoid" id="B3S8Y9"/>
<name>B3S8Y9_TRIAD</name>
<evidence type="ECO:0008006" key="3">
    <source>
        <dbReference type="Google" id="ProtNLM"/>
    </source>
</evidence>
<dbReference type="GeneID" id="6758007"/>
<dbReference type="EMBL" id="DS985257">
    <property type="protein sequence ID" value="EDV20854.1"/>
    <property type="molecule type" value="Genomic_DNA"/>
</dbReference>
<protein>
    <recommendedName>
        <fullName evidence="3">Cilia- and flagella-associated protein 46</fullName>
    </recommendedName>
</protein>
<evidence type="ECO:0000313" key="2">
    <source>
        <dbReference type="Proteomes" id="UP000009022"/>
    </source>
</evidence>
<dbReference type="STRING" id="10228.B3S8Y9"/>
<dbReference type="PhylomeDB" id="B3S8Y9"/>
<evidence type="ECO:0000313" key="1">
    <source>
        <dbReference type="EMBL" id="EDV20854.1"/>
    </source>
</evidence>
<accession>B3S8Y9</accession>